<feature type="compositionally biased region" description="Polar residues" evidence="1">
    <location>
        <begin position="63"/>
        <end position="72"/>
    </location>
</feature>
<reference evidence="3" key="1">
    <citation type="journal article" date="2016" name="Nature">
        <title>Genome evolution in the allotetraploid frog Xenopus laevis.</title>
        <authorList>
            <person name="Session A.M."/>
            <person name="Uno Y."/>
            <person name="Kwon T."/>
            <person name="Chapman J.A."/>
            <person name="Toyoda A."/>
            <person name="Takahashi S."/>
            <person name="Fukui A."/>
            <person name="Hikosaka A."/>
            <person name="Suzuki A."/>
            <person name="Kondo M."/>
            <person name="van Heeringen S.J."/>
            <person name="Quigley I."/>
            <person name="Heinz S."/>
            <person name="Ogino H."/>
            <person name="Ochi H."/>
            <person name="Hellsten U."/>
            <person name="Lyons J.B."/>
            <person name="Simakov O."/>
            <person name="Putnam N."/>
            <person name="Stites J."/>
            <person name="Kuroki Y."/>
            <person name="Tanaka T."/>
            <person name="Michiue T."/>
            <person name="Watanabe M."/>
            <person name="Bogdanovic O."/>
            <person name="Lister R."/>
            <person name="Georgiou G."/>
            <person name="Paranjpe S.S."/>
            <person name="van Kruijsbergen I."/>
            <person name="Shu S."/>
            <person name="Carlson J."/>
            <person name="Kinoshita T."/>
            <person name="Ohta Y."/>
            <person name="Mawaribuchi S."/>
            <person name="Jenkins J."/>
            <person name="Grimwood J."/>
            <person name="Schmutz J."/>
            <person name="Mitros T."/>
            <person name="Mozaffari S.V."/>
            <person name="Suzuki Y."/>
            <person name="Haramoto Y."/>
            <person name="Yamamoto T.S."/>
            <person name="Takagi C."/>
            <person name="Heald R."/>
            <person name="Miller K."/>
            <person name="Haudenschild C."/>
            <person name="Kitzman J."/>
            <person name="Nakayama T."/>
            <person name="Izutsu Y."/>
            <person name="Robert J."/>
            <person name="Fortriede J."/>
            <person name="Burns K."/>
            <person name="Lotay V."/>
            <person name="Karimi K."/>
            <person name="Yasuoka Y."/>
            <person name="Dichmann D.S."/>
            <person name="Flajnik M.F."/>
            <person name="Houston D.W."/>
            <person name="Shendure J."/>
            <person name="DuPasquier L."/>
            <person name="Vize P.D."/>
            <person name="Zorn A.M."/>
            <person name="Ito M."/>
            <person name="Marcotte E.M."/>
            <person name="Wallingford J.B."/>
            <person name="Ito Y."/>
            <person name="Asashima M."/>
            <person name="Ueno N."/>
            <person name="Matsuda Y."/>
            <person name="Veenstra G.J."/>
            <person name="Fujiyama A."/>
            <person name="Harland R.M."/>
            <person name="Taira M."/>
            <person name="Rokhsar D.S."/>
        </authorList>
    </citation>
    <scope>NUCLEOTIDE SEQUENCE [LARGE SCALE GENOMIC DNA]</scope>
    <source>
        <strain evidence="3">J</strain>
    </source>
</reference>
<dbReference type="EMBL" id="CM004482">
    <property type="protein sequence ID" value="OCT64395.1"/>
    <property type="molecule type" value="Genomic_DNA"/>
</dbReference>
<proteinExistence type="predicted"/>
<name>A0A974C1K8_XENLA</name>
<dbReference type="Proteomes" id="UP000694892">
    <property type="component" value="Chromosome 9_10L"/>
</dbReference>
<feature type="region of interest" description="Disordered" evidence="1">
    <location>
        <begin position="52"/>
        <end position="72"/>
    </location>
</feature>
<evidence type="ECO:0000256" key="1">
    <source>
        <dbReference type="SAM" id="MobiDB-lite"/>
    </source>
</evidence>
<evidence type="ECO:0000313" key="3">
    <source>
        <dbReference type="Proteomes" id="UP000694892"/>
    </source>
</evidence>
<protein>
    <submittedName>
        <fullName evidence="2">Uncharacterized protein</fullName>
    </submittedName>
</protein>
<evidence type="ECO:0000313" key="2">
    <source>
        <dbReference type="EMBL" id="OCT64395.1"/>
    </source>
</evidence>
<accession>A0A974C1K8</accession>
<gene>
    <name evidence="2" type="ORF">XELAEV_18045499mg</name>
</gene>
<sequence>MIPLFSFWPCALKSSLVCTDRWVNVIRHKSVCAIQRRGNICTITFSSRRARGRSGMGLKTHPGISSTQRPIK</sequence>
<dbReference type="AlphaFoldDB" id="A0A974C1K8"/>
<organism evidence="2 3">
    <name type="scientific">Xenopus laevis</name>
    <name type="common">African clawed frog</name>
    <dbReference type="NCBI Taxonomy" id="8355"/>
    <lineage>
        <taxon>Eukaryota</taxon>
        <taxon>Metazoa</taxon>
        <taxon>Chordata</taxon>
        <taxon>Craniata</taxon>
        <taxon>Vertebrata</taxon>
        <taxon>Euteleostomi</taxon>
        <taxon>Amphibia</taxon>
        <taxon>Batrachia</taxon>
        <taxon>Anura</taxon>
        <taxon>Pipoidea</taxon>
        <taxon>Pipidae</taxon>
        <taxon>Xenopodinae</taxon>
        <taxon>Xenopus</taxon>
        <taxon>Xenopus</taxon>
    </lineage>
</organism>